<dbReference type="EMBL" id="OX451740">
    <property type="protein sequence ID" value="CAI8611852.1"/>
    <property type="molecule type" value="Genomic_DNA"/>
</dbReference>
<reference evidence="1 2" key="1">
    <citation type="submission" date="2023-01" db="EMBL/GenBank/DDBJ databases">
        <authorList>
            <person name="Kreplak J."/>
        </authorList>
    </citation>
    <scope>NUCLEOTIDE SEQUENCE [LARGE SCALE GENOMIC DNA]</scope>
</reference>
<evidence type="ECO:0000313" key="1">
    <source>
        <dbReference type="EMBL" id="CAI8611852.1"/>
    </source>
</evidence>
<organism evidence="1 2">
    <name type="scientific">Vicia faba</name>
    <name type="common">Broad bean</name>
    <name type="synonym">Faba vulgaris</name>
    <dbReference type="NCBI Taxonomy" id="3906"/>
    <lineage>
        <taxon>Eukaryota</taxon>
        <taxon>Viridiplantae</taxon>
        <taxon>Streptophyta</taxon>
        <taxon>Embryophyta</taxon>
        <taxon>Tracheophyta</taxon>
        <taxon>Spermatophyta</taxon>
        <taxon>Magnoliopsida</taxon>
        <taxon>eudicotyledons</taxon>
        <taxon>Gunneridae</taxon>
        <taxon>Pentapetalae</taxon>
        <taxon>rosids</taxon>
        <taxon>fabids</taxon>
        <taxon>Fabales</taxon>
        <taxon>Fabaceae</taxon>
        <taxon>Papilionoideae</taxon>
        <taxon>50 kb inversion clade</taxon>
        <taxon>NPAAA clade</taxon>
        <taxon>Hologalegina</taxon>
        <taxon>IRL clade</taxon>
        <taxon>Fabeae</taxon>
        <taxon>Vicia</taxon>
    </lineage>
</organism>
<dbReference type="Proteomes" id="UP001157006">
    <property type="component" value="Chromosome 5"/>
</dbReference>
<dbReference type="AlphaFoldDB" id="A0AAV1ATL9"/>
<accession>A0AAV1ATL9</accession>
<protein>
    <recommendedName>
        <fullName evidence="3">Reverse transcriptase domain-containing protein</fullName>
    </recommendedName>
</protein>
<evidence type="ECO:0008006" key="3">
    <source>
        <dbReference type="Google" id="ProtNLM"/>
    </source>
</evidence>
<keyword evidence="2" id="KW-1185">Reference proteome</keyword>
<gene>
    <name evidence="1" type="ORF">VFH_V005920</name>
</gene>
<name>A0AAV1ATL9_VICFA</name>
<sequence>MKGFDKDMARYHNDSNLGSGYRAVLRLYLGDMHILSTTRVQQGDPLGALFFAFVLHPLIHQINDNYKLFLHVWYLDDGTTIEDSKEVATAIDII</sequence>
<proteinExistence type="predicted"/>
<evidence type="ECO:0000313" key="2">
    <source>
        <dbReference type="Proteomes" id="UP001157006"/>
    </source>
</evidence>